<dbReference type="AlphaFoldDB" id="A0A3Q1C5W6"/>
<proteinExistence type="predicted"/>
<dbReference type="InterPro" id="IPR036617">
    <property type="entry name" value="BAF_sf"/>
</dbReference>
<keyword evidence="2" id="KW-0539">Nucleus</keyword>
<dbReference type="SMART" id="SM01023">
    <property type="entry name" value="BAF"/>
    <property type="match status" value="1"/>
</dbReference>
<dbReference type="GO" id="GO:0003677">
    <property type="term" value="F:DNA binding"/>
    <property type="evidence" value="ECO:0007669"/>
    <property type="project" value="InterPro"/>
</dbReference>
<dbReference type="Ensembl" id="ENSAOCT00000012498.2">
    <property type="protein sequence ID" value="ENSAOCP00000020654.1"/>
    <property type="gene ID" value="ENSAOCG00000004937.2"/>
</dbReference>
<evidence type="ECO:0000313" key="3">
    <source>
        <dbReference type="Ensembl" id="ENSAOCP00000020654.1"/>
    </source>
</evidence>
<dbReference type="SUPFAM" id="SSF47798">
    <property type="entry name" value="Barrier-to-autointegration factor, BAF"/>
    <property type="match status" value="1"/>
</dbReference>
<name>A0A3Q1C5W6_AMPOC</name>
<reference evidence="3" key="3">
    <citation type="submission" date="2025-09" db="UniProtKB">
        <authorList>
            <consortium name="Ensembl"/>
        </authorList>
    </citation>
    <scope>IDENTIFICATION</scope>
</reference>
<dbReference type="PANTHER" id="PTHR47507">
    <property type="entry name" value="BARRIER TO AUTOINTEGRATION FACTOR 2"/>
    <property type="match status" value="1"/>
</dbReference>
<dbReference type="GeneTree" id="ENSGT00940000167655"/>
<evidence type="ECO:0000256" key="2">
    <source>
        <dbReference type="ARBA" id="ARBA00023242"/>
    </source>
</evidence>
<dbReference type="Pfam" id="PF02961">
    <property type="entry name" value="SAM_BAF"/>
    <property type="match status" value="1"/>
</dbReference>
<evidence type="ECO:0008006" key="5">
    <source>
        <dbReference type="Google" id="ProtNLM"/>
    </source>
</evidence>
<dbReference type="Proteomes" id="UP001501940">
    <property type="component" value="Chromosome 16"/>
</dbReference>
<dbReference type="InterPro" id="IPR004122">
    <property type="entry name" value="BAF_prot"/>
</dbReference>
<evidence type="ECO:0000313" key="4">
    <source>
        <dbReference type="Proteomes" id="UP001501940"/>
    </source>
</evidence>
<dbReference type="Gene3D" id="1.10.150.40">
    <property type="entry name" value="Barrier-to-autointegration factor, BAF"/>
    <property type="match status" value="1"/>
</dbReference>
<dbReference type="GO" id="GO:0051276">
    <property type="term" value="P:chromosome organization"/>
    <property type="evidence" value="ECO:0007669"/>
    <property type="project" value="TreeGrafter"/>
</dbReference>
<dbReference type="STRING" id="80972.ENSAOCP00000020654"/>
<reference evidence="3 4" key="1">
    <citation type="submission" date="2022-01" db="EMBL/GenBank/DDBJ databases">
        <title>A chromosome-scale genome assembly of the false clownfish, Amphiprion ocellaris.</title>
        <authorList>
            <person name="Ryu T."/>
        </authorList>
    </citation>
    <scope>NUCLEOTIDE SEQUENCE [LARGE SCALE GENOMIC DNA]</scope>
</reference>
<accession>A0A3Q1C5W6</accession>
<evidence type="ECO:0000256" key="1">
    <source>
        <dbReference type="ARBA" id="ARBA00004123"/>
    </source>
</evidence>
<dbReference type="GO" id="GO:0005634">
    <property type="term" value="C:nucleus"/>
    <property type="evidence" value="ECO:0007669"/>
    <property type="project" value="UniProtKB-SubCell"/>
</dbReference>
<dbReference type="GO" id="GO:0000793">
    <property type="term" value="C:condensed chromosome"/>
    <property type="evidence" value="ECO:0007669"/>
    <property type="project" value="TreeGrafter"/>
</dbReference>
<dbReference type="OMA" id="KWIICCC"/>
<sequence>MVPLSSVRMSPTKKQRNFVSELIGDKPVTALPGVRPDLGKKLQQKGYERADKLLGRFLVMRRDTEAFSDWLRRTSGAKPHLATSCINALQEYCDNNL</sequence>
<organism evidence="3 4">
    <name type="scientific">Amphiprion ocellaris</name>
    <name type="common">Clown anemonefish</name>
    <dbReference type="NCBI Taxonomy" id="80972"/>
    <lineage>
        <taxon>Eukaryota</taxon>
        <taxon>Metazoa</taxon>
        <taxon>Chordata</taxon>
        <taxon>Craniata</taxon>
        <taxon>Vertebrata</taxon>
        <taxon>Euteleostomi</taxon>
        <taxon>Actinopterygii</taxon>
        <taxon>Neopterygii</taxon>
        <taxon>Teleostei</taxon>
        <taxon>Neoteleostei</taxon>
        <taxon>Acanthomorphata</taxon>
        <taxon>Ovalentaria</taxon>
        <taxon>Pomacentridae</taxon>
        <taxon>Amphiprion</taxon>
    </lineage>
</organism>
<reference evidence="3" key="2">
    <citation type="submission" date="2025-08" db="UniProtKB">
        <authorList>
            <consortium name="Ensembl"/>
        </authorList>
    </citation>
    <scope>IDENTIFICATION</scope>
</reference>
<protein>
    <recommendedName>
        <fullName evidence="5">Barrier to autointegration factor 1</fullName>
    </recommendedName>
</protein>
<comment type="subcellular location">
    <subcellularLocation>
        <location evidence="1">Nucleus</location>
    </subcellularLocation>
</comment>
<dbReference type="InterPro" id="IPR051387">
    <property type="entry name" value="BAF"/>
</dbReference>
<dbReference type="PANTHER" id="PTHR47507:SF6">
    <property type="entry name" value="BARRIER-TO-AUTOINTEGRATION FACTOR"/>
    <property type="match status" value="1"/>
</dbReference>
<keyword evidence="4" id="KW-1185">Reference proteome</keyword>